<name>I2C7C3_BACAY</name>
<organism evidence="2 3">
    <name type="scientific">Bacillus amyloliquefaciens (strain Y2)</name>
    <name type="common">Bacillus amyloliquefaciens subsp. plantarum (strain B9601-Y2)</name>
    <dbReference type="NCBI Taxonomy" id="1155777"/>
    <lineage>
        <taxon>Bacteria</taxon>
        <taxon>Bacillati</taxon>
        <taxon>Bacillota</taxon>
        <taxon>Bacilli</taxon>
        <taxon>Bacillales</taxon>
        <taxon>Bacillaceae</taxon>
        <taxon>Bacillus</taxon>
        <taxon>Bacillus amyloliquefaciens group</taxon>
    </lineage>
</organism>
<dbReference type="PANTHER" id="PTHR37811">
    <property type="entry name" value="BLL5343 PROTEIN"/>
    <property type="match status" value="1"/>
</dbReference>
<dbReference type="Gene3D" id="3.30.70.100">
    <property type="match status" value="1"/>
</dbReference>
<dbReference type="AlphaFoldDB" id="I2C7C3"/>
<gene>
    <name evidence="2" type="ORF">MUS_2619</name>
</gene>
<dbReference type="InterPro" id="IPR007138">
    <property type="entry name" value="ABM_dom"/>
</dbReference>
<protein>
    <recommendedName>
        <fullName evidence="1">ABM domain-containing protein</fullName>
    </recommendedName>
</protein>
<dbReference type="EMBL" id="CP003332">
    <property type="protein sequence ID" value="AFJ62547.1"/>
    <property type="molecule type" value="Genomic_DNA"/>
</dbReference>
<evidence type="ECO:0000313" key="3">
    <source>
        <dbReference type="Proteomes" id="UP000002878"/>
    </source>
</evidence>
<evidence type="ECO:0000313" key="2">
    <source>
        <dbReference type="EMBL" id="AFJ62547.1"/>
    </source>
</evidence>
<sequence>MNMGFLANTPKPPYYAVIFSSIKGKYDKEYEHTAERMMNLAGGQPGFLGAESVREENGCGITVSYWDSLEAIKRWKDHTDHQAAKQKGKSAWYEAYAVRITKTESQRMFASKGAED</sequence>
<evidence type="ECO:0000259" key="1">
    <source>
        <dbReference type="PROSITE" id="PS51725"/>
    </source>
</evidence>
<proteinExistence type="predicted"/>
<dbReference type="Pfam" id="PF03992">
    <property type="entry name" value="ABM"/>
    <property type="match status" value="1"/>
</dbReference>
<dbReference type="HOGENOM" id="CLU_127039_1_0_9"/>
<accession>I2C7C3</accession>
<dbReference type="InterPro" id="IPR052936">
    <property type="entry name" value="Jasmonate_Hydroxylase-like"/>
</dbReference>
<dbReference type="PATRIC" id="fig|1126211.3.peg.2497"/>
<dbReference type="InterPro" id="IPR011008">
    <property type="entry name" value="Dimeric_a/b-barrel"/>
</dbReference>
<dbReference type="PROSITE" id="PS51725">
    <property type="entry name" value="ABM"/>
    <property type="match status" value="1"/>
</dbReference>
<feature type="domain" description="ABM" evidence="1">
    <location>
        <begin position="14"/>
        <end position="100"/>
    </location>
</feature>
<reference evidence="2 3" key="1">
    <citation type="journal article" date="2012" name="J. Biotechnol.">
        <title>Genome sequence of the plant growth promoting strain Bacillus amyloliquefaciens subsp. plantarum B9601-Y2 and expression of mersacidin and other secondary metabolites.</title>
        <authorList>
            <person name="He P."/>
            <person name="Hao K."/>
            <person name="Blom J."/>
            <person name="Ruckert C."/>
            <person name="Vater J."/>
            <person name="Mao Z."/>
            <person name="Wu Y."/>
            <person name="Hou M."/>
            <person name="He P."/>
            <person name="He Y."/>
            <person name="Borriss R."/>
        </authorList>
    </citation>
    <scope>NUCLEOTIDE SEQUENCE [LARGE SCALE GENOMIC DNA]</scope>
    <source>
        <strain evidence="2">Y2</strain>
    </source>
</reference>
<dbReference type="KEGG" id="bqy:MUS_2619"/>
<dbReference type="PANTHER" id="PTHR37811:SF2">
    <property type="entry name" value="ABM DOMAIN-CONTAINING PROTEIN"/>
    <property type="match status" value="1"/>
</dbReference>
<dbReference type="SUPFAM" id="SSF54909">
    <property type="entry name" value="Dimeric alpha+beta barrel"/>
    <property type="match status" value="1"/>
</dbReference>
<dbReference type="Proteomes" id="UP000002878">
    <property type="component" value="Chromosome"/>
</dbReference>